<evidence type="ECO:0000313" key="2">
    <source>
        <dbReference type="EMBL" id="KAJ1145566.1"/>
    </source>
</evidence>
<name>A0AAV7QYH0_PLEWA</name>
<keyword evidence="3" id="KW-1185">Reference proteome</keyword>
<evidence type="ECO:0000256" key="1">
    <source>
        <dbReference type="SAM" id="MobiDB-lite"/>
    </source>
</evidence>
<protein>
    <submittedName>
        <fullName evidence="2">Uncharacterized protein</fullName>
    </submittedName>
</protein>
<sequence>MAGTMVTAKKGVEQVTQNISWLCKATFLESPGATSEFDDTTWDLPCFDQGLDEVSTNDPAPEKGIREQIMDNHLDTQEGTSHSHHQRRRRRESARQSETRCGLRILVLRAQRLPRRANQHAPGSRSRINRYSQMRLNNRLRGHSTEISETPKFTGAKGAAPENILDQTG</sequence>
<dbReference type="EMBL" id="JANPWB010000010">
    <property type="protein sequence ID" value="KAJ1145566.1"/>
    <property type="molecule type" value="Genomic_DNA"/>
</dbReference>
<feature type="region of interest" description="Disordered" evidence="1">
    <location>
        <begin position="140"/>
        <end position="169"/>
    </location>
</feature>
<evidence type="ECO:0000313" key="3">
    <source>
        <dbReference type="Proteomes" id="UP001066276"/>
    </source>
</evidence>
<organism evidence="2 3">
    <name type="scientific">Pleurodeles waltl</name>
    <name type="common">Iberian ribbed newt</name>
    <dbReference type="NCBI Taxonomy" id="8319"/>
    <lineage>
        <taxon>Eukaryota</taxon>
        <taxon>Metazoa</taxon>
        <taxon>Chordata</taxon>
        <taxon>Craniata</taxon>
        <taxon>Vertebrata</taxon>
        <taxon>Euteleostomi</taxon>
        <taxon>Amphibia</taxon>
        <taxon>Batrachia</taxon>
        <taxon>Caudata</taxon>
        <taxon>Salamandroidea</taxon>
        <taxon>Salamandridae</taxon>
        <taxon>Pleurodelinae</taxon>
        <taxon>Pleurodeles</taxon>
    </lineage>
</organism>
<feature type="region of interest" description="Disordered" evidence="1">
    <location>
        <begin position="76"/>
        <end position="98"/>
    </location>
</feature>
<comment type="caution">
    <text evidence="2">The sequence shown here is derived from an EMBL/GenBank/DDBJ whole genome shotgun (WGS) entry which is preliminary data.</text>
</comment>
<feature type="compositionally biased region" description="Basic residues" evidence="1">
    <location>
        <begin position="82"/>
        <end position="92"/>
    </location>
</feature>
<reference evidence="2" key="1">
    <citation type="journal article" date="2022" name="bioRxiv">
        <title>Sequencing and chromosome-scale assembly of the giantPleurodeles waltlgenome.</title>
        <authorList>
            <person name="Brown T."/>
            <person name="Elewa A."/>
            <person name="Iarovenko S."/>
            <person name="Subramanian E."/>
            <person name="Araus A.J."/>
            <person name="Petzold A."/>
            <person name="Susuki M."/>
            <person name="Suzuki K.-i.T."/>
            <person name="Hayashi T."/>
            <person name="Toyoda A."/>
            <person name="Oliveira C."/>
            <person name="Osipova E."/>
            <person name="Leigh N.D."/>
            <person name="Simon A."/>
            <person name="Yun M.H."/>
        </authorList>
    </citation>
    <scope>NUCLEOTIDE SEQUENCE</scope>
    <source>
        <strain evidence="2">20211129_DDA</strain>
        <tissue evidence="2">Liver</tissue>
    </source>
</reference>
<dbReference type="AlphaFoldDB" id="A0AAV7QYH0"/>
<proteinExistence type="predicted"/>
<gene>
    <name evidence="2" type="ORF">NDU88_011852</name>
</gene>
<dbReference type="Proteomes" id="UP001066276">
    <property type="component" value="Chromosome 6"/>
</dbReference>
<accession>A0AAV7QYH0</accession>